<dbReference type="AlphaFoldDB" id="A9UNL6"/>
<dbReference type="RefSeq" id="XP_001742482.1">
    <property type="nucleotide sequence ID" value="XM_001742430.1"/>
</dbReference>
<dbReference type="EMBL" id="CH991543">
    <property type="protein sequence ID" value="EDQ92720.1"/>
    <property type="molecule type" value="Genomic_DNA"/>
</dbReference>
<reference evidence="3 4" key="1">
    <citation type="journal article" date="2008" name="Nature">
        <title>The genome of the choanoflagellate Monosiga brevicollis and the origin of metazoans.</title>
        <authorList>
            <consortium name="JGI Sequencing"/>
            <person name="King N."/>
            <person name="Westbrook M.J."/>
            <person name="Young S.L."/>
            <person name="Kuo A."/>
            <person name="Abedin M."/>
            <person name="Chapman J."/>
            <person name="Fairclough S."/>
            <person name="Hellsten U."/>
            <person name="Isogai Y."/>
            <person name="Letunic I."/>
            <person name="Marr M."/>
            <person name="Pincus D."/>
            <person name="Putnam N."/>
            <person name="Rokas A."/>
            <person name="Wright K.J."/>
            <person name="Zuzow R."/>
            <person name="Dirks W."/>
            <person name="Good M."/>
            <person name="Goodstein D."/>
            <person name="Lemons D."/>
            <person name="Li W."/>
            <person name="Lyons J.B."/>
            <person name="Morris A."/>
            <person name="Nichols S."/>
            <person name="Richter D.J."/>
            <person name="Salamov A."/>
            <person name="Bork P."/>
            <person name="Lim W.A."/>
            <person name="Manning G."/>
            <person name="Miller W.T."/>
            <person name="McGinnis W."/>
            <person name="Shapiro H."/>
            <person name="Tjian R."/>
            <person name="Grigoriev I.V."/>
            <person name="Rokhsar D."/>
        </authorList>
    </citation>
    <scope>NUCLEOTIDE SEQUENCE [LARGE SCALE GENOMIC DNA]</scope>
    <source>
        <strain evidence="4">MX1 / ATCC 50154</strain>
    </source>
</reference>
<evidence type="ECO:0000313" key="4">
    <source>
        <dbReference type="Proteomes" id="UP000001357"/>
    </source>
</evidence>
<protein>
    <submittedName>
        <fullName evidence="3">Uncharacterized protein</fullName>
    </submittedName>
</protein>
<evidence type="ECO:0000313" key="3">
    <source>
        <dbReference type="EMBL" id="EDQ92720.1"/>
    </source>
</evidence>
<evidence type="ECO:0000256" key="1">
    <source>
        <dbReference type="SAM" id="MobiDB-lite"/>
    </source>
</evidence>
<dbReference type="KEGG" id="mbr:MONBRDRAFT_22637"/>
<dbReference type="Proteomes" id="UP000001357">
    <property type="component" value="Unassembled WGS sequence"/>
</dbReference>
<keyword evidence="2" id="KW-0732">Signal</keyword>
<dbReference type="InParanoid" id="A9UNL6"/>
<sequence>MKAASTGLLLALLVLGTTACDITLSLDLFDNIQPCLTAFSNDVAACSESSDSTCICPVLHNYLECTANRFISTDGCLATNGTNMIRDMLTDYSEGLCEELANFELEITISVPTTCLPRGSDILTSNCLSDFSMFSRAQLRAMARRILEQGGVTGLRDVDFVVSYSVNTSFSSDIDLTIQYAGLVPPAALEIQTNYEQVFYMDVNGTVSFFDASIELPSLSFAIDTPGCSLALTLSAYDDLRNCSRDFYDAIENCDGENDRVCFCPAAFDYMECAKESLATVDGCMSSPIANEIRELYANYSDRTCDALSDYAITLTVEVPSNFSTFSTAQVEAFARRLLSQAGIEVVVDAAFFVEWETMLEASGAVNMTIFYAGEAPPATLELQGTYGAVAYVDNANSSSSYEFAVNLTSMSVELASETCNVALSLDLARELDSCVRDFVQAVEPCNATFGDLSTEAAVCACPLVFDYVECATEKIAATEGCVPAEATNQIRAAMENMTDFVCETLSEFEIELVFAVPENFSTFTEAQITAFGRTLLIAAGITDLEDGDFTIEWSTPSGSGSVEGSIEVEIDRSPLSPTTMPTVRPATALSLAAP</sequence>
<gene>
    <name evidence="3" type="ORF">MONBRDRAFT_22637</name>
</gene>
<dbReference type="GeneID" id="5887857"/>
<accession>A9UNL6</accession>
<evidence type="ECO:0000256" key="2">
    <source>
        <dbReference type="SAM" id="SignalP"/>
    </source>
</evidence>
<organism evidence="3 4">
    <name type="scientific">Monosiga brevicollis</name>
    <name type="common">Choanoflagellate</name>
    <dbReference type="NCBI Taxonomy" id="81824"/>
    <lineage>
        <taxon>Eukaryota</taxon>
        <taxon>Choanoflagellata</taxon>
        <taxon>Craspedida</taxon>
        <taxon>Salpingoecidae</taxon>
        <taxon>Monosiga</taxon>
    </lineage>
</organism>
<feature type="chain" id="PRO_5002742258" evidence="2">
    <location>
        <begin position="20"/>
        <end position="595"/>
    </location>
</feature>
<feature type="region of interest" description="Disordered" evidence="1">
    <location>
        <begin position="572"/>
        <end position="595"/>
    </location>
</feature>
<name>A9UNL6_MONBE</name>
<keyword evidence="4" id="KW-1185">Reference proteome</keyword>
<feature type="signal peptide" evidence="2">
    <location>
        <begin position="1"/>
        <end position="19"/>
    </location>
</feature>
<proteinExistence type="predicted"/>
<dbReference type="PROSITE" id="PS51257">
    <property type="entry name" value="PROKAR_LIPOPROTEIN"/>
    <property type="match status" value="1"/>
</dbReference>